<dbReference type="EMBL" id="VDMD01000001">
    <property type="protein sequence ID" value="TRM70405.1"/>
    <property type="molecule type" value="Genomic_DNA"/>
</dbReference>
<comment type="caution">
    <text evidence="1">The sequence shown here is derived from an EMBL/GenBank/DDBJ whole genome shotgun (WGS) entry which is preliminary data.</text>
</comment>
<dbReference type="OrthoDB" id="3197409at2759"/>
<evidence type="ECO:0000313" key="2">
    <source>
        <dbReference type="Proteomes" id="UP000320762"/>
    </source>
</evidence>
<organism evidence="1 2">
    <name type="scientific">Schizophyllum amplum</name>
    <dbReference type="NCBI Taxonomy" id="97359"/>
    <lineage>
        <taxon>Eukaryota</taxon>
        <taxon>Fungi</taxon>
        <taxon>Dikarya</taxon>
        <taxon>Basidiomycota</taxon>
        <taxon>Agaricomycotina</taxon>
        <taxon>Agaricomycetes</taxon>
        <taxon>Agaricomycetidae</taxon>
        <taxon>Agaricales</taxon>
        <taxon>Schizophyllaceae</taxon>
        <taxon>Schizophyllum</taxon>
    </lineage>
</organism>
<sequence>MSQDDSLTSWVQARLTDAYEFAPDTETENMASSFDNMLSPKAEITVNGASVPYDQFRKDLTERKGMVNRAKVEWKDVIEVPDEENKHAGLVAGTFVVTRQSKLRIRAGPATHHNTVVFHAKVAEEEGAGEEGRRIVQLALASATKAAPINLARPH</sequence>
<reference evidence="1 2" key="1">
    <citation type="journal article" date="2019" name="New Phytol.">
        <title>Comparative genomics reveals unique wood-decay strategies and fruiting body development in the Schizophyllaceae.</title>
        <authorList>
            <person name="Almasi E."/>
            <person name="Sahu N."/>
            <person name="Krizsan K."/>
            <person name="Balint B."/>
            <person name="Kovacs G.M."/>
            <person name="Kiss B."/>
            <person name="Cseklye J."/>
            <person name="Drula E."/>
            <person name="Henrissat B."/>
            <person name="Nagy I."/>
            <person name="Chovatia M."/>
            <person name="Adam C."/>
            <person name="LaButti K."/>
            <person name="Lipzen A."/>
            <person name="Riley R."/>
            <person name="Grigoriev I.V."/>
            <person name="Nagy L.G."/>
        </authorList>
    </citation>
    <scope>NUCLEOTIDE SEQUENCE [LARGE SCALE GENOMIC DNA]</scope>
    <source>
        <strain evidence="1 2">NL-1724</strain>
    </source>
</reference>
<accession>A0A550D038</accession>
<name>A0A550D038_9AGAR</name>
<keyword evidence="2" id="KW-1185">Reference proteome</keyword>
<evidence type="ECO:0000313" key="1">
    <source>
        <dbReference type="EMBL" id="TRM70405.1"/>
    </source>
</evidence>
<gene>
    <name evidence="1" type="ORF">BD626DRAFT_423221</name>
</gene>
<dbReference type="Proteomes" id="UP000320762">
    <property type="component" value="Unassembled WGS sequence"/>
</dbReference>
<dbReference type="AlphaFoldDB" id="A0A550D038"/>
<protein>
    <submittedName>
        <fullName evidence="1">Uncharacterized protein</fullName>
    </submittedName>
</protein>
<proteinExistence type="predicted"/>